<keyword evidence="2" id="KW-0694">RNA-binding</keyword>
<dbReference type="OMA" id="VFGADMK"/>
<dbReference type="Proteomes" id="UP000031307">
    <property type="component" value="Unassembled WGS sequence"/>
</dbReference>
<dbReference type="GO" id="GO:0106026">
    <property type="term" value="F:Gly-tRNA(Ala) deacylase activity"/>
    <property type="evidence" value="ECO:0007669"/>
    <property type="project" value="UniProtKB-UniRule"/>
</dbReference>
<comment type="subunit">
    <text evidence="2">Homodimer.</text>
</comment>
<dbReference type="EMBL" id="JSAM01000013">
    <property type="protein sequence ID" value="KIA78586.1"/>
    <property type="molecule type" value="Genomic_DNA"/>
</dbReference>
<evidence type="ECO:0000313" key="3">
    <source>
        <dbReference type="EMBL" id="KIA78586.1"/>
    </source>
</evidence>
<reference evidence="3 4" key="1">
    <citation type="journal article" date="2014" name="Mol. Biol. Evol.">
        <title>Massive expansion of Ubiquitination-related gene families within the Chlamydiae.</title>
        <authorList>
            <person name="Domman D."/>
            <person name="Collingro A."/>
            <person name="Lagkouvardos I."/>
            <person name="Gehre L."/>
            <person name="Weinmaier T."/>
            <person name="Rattei T."/>
            <person name="Subtil A."/>
            <person name="Horn M."/>
        </authorList>
    </citation>
    <scope>NUCLEOTIDE SEQUENCE [LARGE SCALE GENOMIC DNA]</scope>
    <source>
        <strain evidence="3 4">OEW1</strain>
    </source>
</reference>
<protein>
    <recommendedName>
        <fullName evidence="2">D-aminoacyl-tRNA deacylase</fullName>
        <shortName evidence="2">DTD</shortName>
        <ecNumber evidence="2">3.1.1.96</ecNumber>
    </recommendedName>
    <alternativeName>
        <fullName evidence="2">Gly-tRNA(Ala) deacylase</fullName>
        <ecNumber evidence="2">3.1.1.-</ecNumber>
    </alternativeName>
</protein>
<dbReference type="AlphaFoldDB" id="A0A0C1C578"/>
<evidence type="ECO:0000256" key="2">
    <source>
        <dbReference type="HAMAP-Rule" id="MF_00518"/>
    </source>
</evidence>
<dbReference type="GO" id="GO:0005737">
    <property type="term" value="C:cytoplasm"/>
    <property type="evidence" value="ECO:0007669"/>
    <property type="project" value="UniProtKB-SubCell"/>
</dbReference>
<keyword evidence="2" id="KW-0820">tRNA-binding</keyword>
<comment type="similarity">
    <text evidence="1 2">Belongs to the DTD family.</text>
</comment>
<gene>
    <name evidence="2 3" type="primary">dtd</name>
    <name evidence="3" type="ORF">DB43_DS00130</name>
</gene>
<keyword evidence="2 3" id="KW-0378">Hydrolase</keyword>
<sequence>MRLVVQRVRQASVSVSQATIGQIGAGCLVLIGIHRQDRPEQTTRLSRKLADLRIFEDADGKMNHSLLETRKELLLVSQFTLYGNCMNGRRPDFFEAAPASHALPIYEKFSKEIKEILGTIQEGKFGAQMEVSLINDGPVTLILEG</sequence>
<organism evidence="3 4">
    <name type="scientific">Parachlamydia acanthamoebae</name>
    <dbReference type="NCBI Taxonomy" id="83552"/>
    <lineage>
        <taxon>Bacteria</taxon>
        <taxon>Pseudomonadati</taxon>
        <taxon>Chlamydiota</taxon>
        <taxon>Chlamydiia</taxon>
        <taxon>Parachlamydiales</taxon>
        <taxon>Parachlamydiaceae</taxon>
        <taxon>Parachlamydia</taxon>
    </lineage>
</organism>
<dbReference type="GO" id="GO:0000049">
    <property type="term" value="F:tRNA binding"/>
    <property type="evidence" value="ECO:0007669"/>
    <property type="project" value="UniProtKB-UniRule"/>
</dbReference>
<name>A0A0C1C578_9BACT</name>
<keyword evidence="2" id="KW-0963">Cytoplasm</keyword>
<dbReference type="SUPFAM" id="SSF69500">
    <property type="entry name" value="DTD-like"/>
    <property type="match status" value="1"/>
</dbReference>
<dbReference type="NCBIfam" id="TIGR00256">
    <property type="entry name" value="D-aminoacyl-tRNA deacylase"/>
    <property type="match status" value="1"/>
</dbReference>
<dbReference type="GO" id="GO:0051500">
    <property type="term" value="F:D-tyrosyl-tRNA(Tyr) deacylase activity"/>
    <property type="evidence" value="ECO:0007669"/>
    <property type="project" value="TreeGrafter"/>
</dbReference>
<comment type="caution">
    <text evidence="3">The sequence shown here is derived from an EMBL/GenBank/DDBJ whole genome shotgun (WGS) entry which is preliminary data.</text>
</comment>
<evidence type="ECO:0000313" key="4">
    <source>
        <dbReference type="Proteomes" id="UP000031307"/>
    </source>
</evidence>
<dbReference type="RefSeq" id="WP_006342335.1">
    <property type="nucleotide sequence ID" value="NZ_BAWW01000003.1"/>
</dbReference>
<dbReference type="GO" id="GO:0019478">
    <property type="term" value="P:D-amino acid catabolic process"/>
    <property type="evidence" value="ECO:0007669"/>
    <property type="project" value="UniProtKB-UniRule"/>
</dbReference>
<evidence type="ECO:0000256" key="1">
    <source>
        <dbReference type="ARBA" id="ARBA00009673"/>
    </source>
</evidence>
<comment type="catalytic activity">
    <reaction evidence="2">
        <text>a D-aminoacyl-tRNA + H2O = a tRNA + a D-alpha-amino acid + H(+)</text>
        <dbReference type="Rhea" id="RHEA:13953"/>
        <dbReference type="Rhea" id="RHEA-COMP:10123"/>
        <dbReference type="Rhea" id="RHEA-COMP:10124"/>
        <dbReference type="ChEBI" id="CHEBI:15377"/>
        <dbReference type="ChEBI" id="CHEBI:15378"/>
        <dbReference type="ChEBI" id="CHEBI:59871"/>
        <dbReference type="ChEBI" id="CHEBI:78442"/>
        <dbReference type="ChEBI" id="CHEBI:79333"/>
        <dbReference type="EC" id="3.1.1.96"/>
    </reaction>
</comment>
<dbReference type="GO" id="GO:0043908">
    <property type="term" value="F:Ser(Gly)-tRNA(Ala) hydrolase activity"/>
    <property type="evidence" value="ECO:0007669"/>
    <property type="project" value="UniProtKB-UniRule"/>
</dbReference>
<dbReference type="Gene3D" id="3.50.80.10">
    <property type="entry name" value="D-tyrosyl-tRNA(Tyr) deacylase"/>
    <property type="match status" value="1"/>
</dbReference>
<dbReference type="PROSITE" id="PS51257">
    <property type="entry name" value="PROKAR_LIPOPROTEIN"/>
    <property type="match status" value="1"/>
</dbReference>
<comment type="domain">
    <text evidence="2">A Gly-cisPro motif from one monomer fits into the active site of the other monomer to allow specific chiral rejection of L-amino acids.</text>
</comment>
<accession>A0A0C1C578</accession>
<feature type="short sequence motif" description="Gly-cisPro motif, important for rejection of L-amino acids" evidence="2">
    <location>
        <begin position="137"/>
        <end position="138"/>
    </location>
</feature>
<dbReference type="EC" id="3.1.1.-" evidence="2"/>
<dbReference type="PANTHER" id="PTHR10472:SF5">
    <property type="entry name" value="D-AMINOACYL-TRNA DEACYLASE 1"/>
    <property type="match status" value="1"/>
</dbReference>
<dbReference type="FunFam" id="3.50.80.10:FF:000001">
    <property type="entry name" value="D-aminoacyl-tRNA deacylase"/>
    <property type="match status" value="1"/>
</dbReference>
<dbReference type="HAMAP" id="MF_00518">
    <property type="entry name" value="Deacylase_Dtd"/>
    <property type="match status" value="1"/>
</dbReference>
<dbReference type="PATRIC" id="fig|83552.4.peg.187"/>
<proteinExistence type="inferred from homology"/>
<comment type="function">
    <text evidence="2">An aminoacyl-tRNA editing enzyme that deacylates mischarged D-aminoacyl-tRNAs. Also deacylates mischarged glycyl-tRNA(Ala), protecting cells against glycine mischarging by AlaRS. Acts via tRNA-based rather than protein-based catalysis; rejects L-amino acids rather than detecting D-amino acids in the active site. By recycling D-aminoacyl-tRNA to D-amino acids and free tRNA molecules, this enzyme counteracts the toxicity associated with the formation of D-aminoacyl-tRNA entities in vivo and helps enforce protein L-homochirality.</text>
</comment>
<dbReference type="InterPro" id="IPR003732">
    <property type="entry name" value="Daa-tRNA_deacyls_DTD"/>
</dbReference>
<comment type="catalytic activity">
    <reaction evidence="2">
        <text>glycyl-tRNA(Ala) + H2O = tRNA(Ala) + glycine + H(+)</text>
        <dbReference type="Rhea" id="RHEA:53744"/>
        <dbReference type="Rhea" id="RHEA-COMP:9657"/>
        <dbReference type="Rhea" id="RHEA-COMP:13640"/>
        <dbReference type="ChEBI" id="CHEBI:15377"/>
        <dbReference type="ChEBI" id="CHEBI:15378"/>
        <dbReference type="ChEBI" id="CHEBI:57305"/>
        <dbReference type="ChEBI" id="CHEBI:78442"/>
        <dbReference type="ChEBI" id="CHEBI:78522"/>
    </reaction>
</comment>
<dbReference type="InterPro" id="IPR023509">
    <property type="entry name" value="DTD-like_sf"/>
</dbReference>
<dbReference type="EC" id="3.1.1.96" evidence="2"/>
<dbReference type="Pfam" id="PF02580">
    <property type="entry name" value="Tyr_Deacylase"/>
    <property type="match status" value="1"/>
</dbReference>
<comment type="subcellular location">
    <subcellularLocation>
        <location evidence="2">Cytoplasm</location>
    </subcellularLocation>
</comment>
<dbReference type="PANTHER" id="PTHR10472">
    <property type="entry name" value="D-TYROSYL-TRNA TYR DEACYLASE"/>
    <property type="match status" value="1"/>
</dbReference>